<evidence type="ECO:0000256" key="11">
    <source>
        <dbReference type="ARBA" id="ARBA00022884"/>
    </source>
</evidence>
<dbReference type="Gene3D" id="3.40.50.300">
    <property type="entry name" value="P-loop containing nucleotide triphosphate hydrolases"/>
    <property type="match status" value="2"/>
</dbReference>
<dbReference type="PANTHER" id="PTHR14950">
    <property type="entry name" value="DICER-RELATED"/>
    <property type="match status" value="1"/>
</dbReference>
<dbReference type="GO" id="GO:0004386">
    <property type="term" value="F:helicase activity"/>
    <property type="evidence" value="ECO:0007669"/>
    <property type="project" value="UniProtKB-KW"/>
</dbReference>
<reference evidence="17 18" key="1">
    <citation type="journal article" date="2011" name="Science">
        <title>The Selaginella genome identifies genetic changes associated with the evolution of vascular plants.</title>
        <authorList>
            <person name="Banks J.A."/>
            <person name="Nishiyama T."/>
            <person name="Hasebe M."/>
            <person name="Bowman J.L."/>
            <person name="Gribskov M."/>
            <person name="dePamphilis C."/>
            <person name="Albert V.A."/>
            <person name="Aono N."/>
            <person name="Aoyama T."/>
            <person name="Ambrose B.A."/>
            <person name="Ashton N.W."/>
            <person name="Axtell M.J."/>
            <person name="Barker E."/>
            <person name="Barker M.S."/>
            <person name="Bennetzen J.L."/>
            <person name="Bonawitz N.D."/>
            <person name="Chapple C."/>
            <person name="Cheng C."/>
            <person name="Correa L.G."/>
            <person name="Dacre M."/>
            <person name="DeBarry J."/>
            <person name="Dreyer I."/>
            <person name="Elias M."/>
            <person name="Engstrom E.M."/>
            <person name="Estelle M."/>
            <person name="Feng L."/>
            <person name="Finet C."/>
            <person name="Floyd S.K."/>
            <person name="Frommer W.B."/>
            <person name="Fujita T."/>
            <person name="Gramzow L."/>
            <person name="Gutensohn M."/>
            <person name="Harholt J."/>
            <person name="Hattori M."/>
            <person name="Heyl A."/>
            <person name="Hirai T."/>
            <person name="Hiwatashi Y."/>
            <person name="Ishikawa M."/>
            <person name="Iwata M."/>
            <person name="Karol K.G."/>
            <person name="Koehler B."/>
            <person name="Kolukisaoglu U."/>
            <person name="Kubo M."/>
            <person name="Kurata T."/>
            <person name="Lalonde S."/>
            <person name="Li K."/>
            <person name="Li Y."/>
            <person name="Litt A."/>
            <person name="Lyons E."/>
            <person name="Manning G."/>
            <person name="Maruyama T."/>
            <person name="Michael T.P."/>
            <person name="Mikami K."/>
            <person name="Miyazaki S."/>
            <person name="Morinaga S."/>
            <person name="Murata T."/>
            <person name="Mueller-Roeber B."/>
            <person name="Nelson D.R."/>
            <person name="Obara M."/>
            <person name="Oguri Y."/>
            <person name="Olmstead R.G."/>
            <person name="Onodera N."/>
            <person name="Petersen B.L."/>
            <person name="Pils B."/>
            <person name="Prigge M."/>
            <person name="Rensing S.A."/>
            <person name="Riano-Pachon D.M."/>
            <person name="Roberts A.W."/>
            <person name="Sato Y."/>
            <person name="Scheller H.V."/>
            <person name="Schulz B."/>
            <person name="Schulz C."/>
            <person name="Shakirov E.V."/>
            <person name="Shibagaki N."/>
            <person name="Shinohara N."/>
            <person name="Shippen D.E."/>
            <person name="Soerensen I."/>
            <person name="Sotooka R."/>
            <person name="Sugimoto N."/>
            <person name="Sugita M."/>
            <person name="Sumikawa N."/>
            <person name="Tanurdzic M."/>
            <person name="Theissen G."/>
            <person name="Ulvskov P."/>
            <person name="Wakazuki S."/>
            <person name="Weng J.K."/>
            <person name="Willats W.W."/>
            <person name="Wipf D."/>
            <person name="Wolf P.G."/>
            <person name="Yang L."/>
            <person name="Zimmer A.D."/>
            <person name="Zhu Q."/>
            <person name="Mitros T."/>
            <person name="Hellsten U."/>
            <person name="Loque D."/>
            <person name="Otillar R."/>
            <person name="Salamov A."/>
            <person name="Schmutz J."/>
            <person name="Shapiro H."/>
            <person name="Lindquist E."/>
            <person name="Lucas S."/>
            <person name="Rokhsar D."/>
            <person name="Grigoriev I.V."/>
        </authorList>
    </citation>
    <scope>NUCLEOTIDE SEQUENCE [LARGE SCALE GENOMIC DNA]</scope>
</reference>
<evidence type="ECO:0000259" key="15">
    <source>
        <dbReference type="PROSITE" id="PS51194"/>
    </source>
</evidence>
<feature type="domain" description="Helicase C-terminal" evidence="15">
    <location>
        <begin position="306"/>
        <end position="469"/>
    </location>
</feature>
<feature type="domain" description="RNase III" evidence="13">
    <location>
        <begin position="1044"/>
        <end position="1189"/>
    </location>
</feature>
<keyword evidence="8" id="KW-0347">Helicase</keyword>
<dbReference type="PROSITE" id="PS51194">
    <property type="entry name" value="HELICASE_CTER"/>
    <property type="match status" value="1"/>
</dbReference>
<dbReference type="Gramene" id="EFJ38772">
    <property type="protein sequence ID" value="EFJ38772"/>
    <property type="gene ID" value="SELMODRAFT_74321"/>
</dbReference>
<dbReference type="GO" id="GO:0003723">
    <property type="term" value="F:RNA binding"/>
    <property type="evidence" value="ECO:0000318"/>
    <property type="project" value="GO_Central"/>
</dbReference>
<dbReference type="GO" id="GO:0005737">
    <property type="term" value="C:cytoplasm"/>
    <property type="evidence" value="ECO:0000318"/>
    <property type="project" value="GO_Central"/>
</dbReference>
<dbReference type="Pfam" id="PF03368">
    <property type="entry name" value="Dicer_dimer"/>
    <property type="match status" value="1"/>
</dbReference>
<evidence type="ECO:0000313" key="17">
    <source>
        <dbReference type="EMBL" id="EFJ38772.1"/>
    </source>
</evidence>
<evidence type="ECO:0000256" key="3">
    <source>
        <dbReference type="ARBA" id="ARBA00022722"/>
    </source>
</evidence>
<dbReference type="GO" id="GO:0005634">
    <property type="term" value="C:nucleus"/>
    <property type="evidence" value="ECO:0000318"/>
    <property type="project" value="GO_Central"/>
</dbReference>
<keyword evidence="5" id="KW-0547">Nucleotide-binding</keyword>
<dbReference type="Gene3D" id="2.170.260.10">
    <property type="entry name" value="paz domain"/>
    <property type="match status" value="1"/>
</dbReference>
<keyword evidence="10" id="KW-0460">Magnesium</keyword>
<dbReference type="InParanoid" id="D8QNJ9"/>
<dbReference type="GO" id="GO:0004525">
    <property type="term" value="F:ribonuclease III activity"/>
    <property type="evidence" value="ECO:0000318"/>
    <property type="project" value="GO_Central"/>
</dbReference>
<name>D8QNJ9_SELML</name>
<dbReference type="KEGG" id="smo:SELMODRAFT_74321"/>
<dbReference type="Proteomes" id="UP000001514">
    <property type="component" value="Unassembled WGS sequence"/>
</dbReference>
<dbReference type="InterPro" id="IPR036389">
    <property type="entry name" value="RNase_III_sf"/>
</dbReference>
<comment type="cofactor">
    <cofactor evidence="1">
        <name>Mn(2+)</name>
        <dbReference type="ChEBI" id="CHEBI:29035"/>
    </cofactor>
</comment>
<gene>
    <name evidence="17" type="ORF">SELMODRAFT_74321</name>
</gene>
<dbReference type="SUPFAM" id="SSF52540">
    <property type="entry name" value="P-loop containing nucleoside triphosphate hydrolases"/>
    <property type="match status" value="1"/>
</dbReference>
<comment type="similarity">
    <text evidence="12">Belongs to the helicase family. Dicer subfamily.</text>
</comment>
<dbReference type="PROSITE" id="PS51192">
    <property type="entry name" value="HELICASE_ATP_BIND_1"/>
    <property type="match status" value="1"/>
</dbReference>
<evidence type="ECO:0000256" key="1">
    <source>
        <dbReference type="ARBA" id="ARBA00001936"/>
    </source>
</evidence>
<evidence type="ECO:0000313" key="18">
    <source>
        <dbReference type="Proteomes" id="UP000001514"/>
    </source>
</evidence>
<keyword evidence="4" id="KW-0479">Metal-binding</keyword>
<keyword evidence="3" id="KW-0540">Nuclease</keyword>
<evidence type="ECO:0000256" key="10">
    <source>
        <dbReference type="ARBA" id="ARBA00022842"/>
    </source>
</evidence>
<dbReference type="FunFam" id="3.30.160.380:FF:000001">
    <property type="entry name" value="Endoribonuclease dicer-like 1"/>
    <property type="match status" value="1"/>
</dbReference>
<dbReference type="SUPFAM" id="SSF69065">
    <property type="entry name" value="RNase III domain-like"/>
    <property type="match status" value="2"/>
</dbReference>
<dbReference type="HOGENOM" id="CLU_000907_4_1_1"/>
<dbReference type="SMR" id="D8QNJ9"/>
<dbReference type="InterPro" id="IPR014001">
    <property type="entry name" value="Helicase_ATP-bd"/>
</dbReference>
<dbReference type="InterPro" id="IPR027417">
    <property type="entry name" value="P-loop_NTPase"/>
</dbReference>
<dbReference type="GO" id="GO:0046872">
    <property type="term" value="F:metal ion binding"/>
    <property type="evidence" value="ECO:0007669"/>
    <property type="project" value="UniProtKB-KW"/>
</dbReference>
<evidence type="ECO:0000256" key="5">
    <source>
        <dbReference type="ARBA" id="ARBA00022741"/>
    </source>
</evidence>
<dbReference type="Pfam" id="PF00636">
    <property type="entry name" value="Ribonuclease_3"/>
    <property type="match status" value="2"/>
</dbReference>
<dbReference type="GO" id="GO:0005524">
    <property type="term" value="F:ATP binding"/>
    <property type="evidence" value="ECO:0007669"/>
    <property type="project" value="UniProtKB-KW"/>
</dbReference>
<dbReference type="SMART" id="SM00487">
    <property type="entry name" value="DEXDc"/>
    <property type="match status" value="1"/>
</dbReference>
<dbReference type="Pfam" id="PF00271">
    <property type="entry name" value="Helicase_C"/>
    <property type="match status" value="1"/>
</dbReference>
<evidence type="ECO:0000256" key="4">
    <source>
        <dbReference type="ARBA" id="ARBA00022723"/>
    </source>
</evidence>
<dbReference type="SUPFAM" id="SSF54768">
    <property type="entry name" value="dsRNA-binding domain-like"/>
    <property type="match status" value="1"/>
</dbReference>
<dbReference type="eggNOG" id="KOG0701">
    <property type="taxonomic scope" value="Eukaryota"/>
</dbReference>
<evidence type="ECO:0000256" key="7">
    <source>
        <dbReference type="ARBA" id="ARBA00022801"/>
    </source>
</evidence>
<dbReference type="CDD" id="cd00048">
    <property type="entry name" value="DSRM_SF"/>
    <property type="match status" value="1"/>
</dbReference>
<dbReference type="FunFam" id="1.10.1520.10:FF:000004">
    <property type="entry name" value="Endoribonuclease dicer-like 1"/>
    <property type="match status" value="1"/>
</dbReference>
<dbReference type="PROSITE" id="PS50142">
    <property type="entry name" value="RNASE_3_2"/>
    <property type="match status" value="2"/>
</dbReference>
<dbReference type="InterPro" id="IPR001650">
    <property type="entry name" value="Helicase_C-like"/>
</dbReference>
<dbReference type="InterPro" id="IPR038248">
    <property type="entry name" value="Dicer_dimer_sf"/>
</dbReference>
<evidence type="ECO:0000256" key="8">
    <source>
        <dbReference type="ARBA" id="ARBA00022806"/>
    </source>
</evidence>
<dbReference type="SMART" id="SM00535">
    <property type="entry name" value="RIBOc"/>
    <property type="match status" value="2"/>
</dbReference>
<evidence type="ECO:0000259" key="14">
    <source>
        <dbReference type="PROSITE" id="PS51192"/>
    </source>
</evidence>
<evidence type="ECO:0000259" key="16">
    <source>
        <dbReference type="PROSITE" id="PS51327"/>
    </source>
</evidence>
<feature type="domain" description="RNase III" evidence="13">
    <location>
        <begin position="861"/>
        <end position="1002"/>
    </location>
</feature>
<feature type="domain" description="Dicer dsRNA-binding fold" evidence="16">
    <location>
        <begin position="484"/>
        <end position="578"/>
    </location>
</feature>
<keyword evidence="11 12" id="KW-0694">RNA-binding</keyword>
<dbReference type="SMART" id="SM00490">
    <property type="entry name" value="HELICc"/>
    <property type="match status" value="1"/>
</dbReference>
<dbReference type="CDD" id="cd00593">
    <property type="entry name" value="RIBOc"/>
    <property type="match status" value="2"/>
</dbReference>
<dbReference type="PROSITE" id="PS51327">
    <property type="entry name" value="DICER_DSRBF"/>
    <property type="match status" value="1"/>
</dbReference>
<keyword evidence="18" id="KW-1185">Reference proteome</keyword>
<dbReference type="EMBL" id="GL377565">
    <property type="protein sequence ID" value="EFJ38772.1"/>
    <property type="molecule type" value="Genomic_DNA"/>
</dbReference>
<evidence type="ECO:0000259" key="13">
    <source>
        <dbReference type="PROSITE" id="PS50142"/>
    </source>
</evidence>
<dbReference type="Gene3D" id="3.30.160.380">
    <property type="entry name" value="Dicer dimerisation domain"/>
    <property type="match status" value="1"/>
</dbReference>
<accession>D8QNJ9</accession>
<keyword evidence="9" id="KW-0067">ATP-binding</keyword>
<keyword evidence="6" id="KW-0255">Endonuclease</keyword>
<dbReference type="STRING" id="88036.D8QNJ9"/>
<organism evidence="18">
    <name type="scientific">Selaginella moellendorffii</name>
    <name type="common">Spikemoss</name>
    <dbReference type="NCBI Taxonomy" id="88036"/>
    <lineage>
        <taxon>Eukaryota</taxon>
        <taxon>Viridiplantae</taxon>
        <taxon>Streptophyta</taxon>
        <taxon>Embryophyta</taxon>
        <taxon>Tracheophyta</taxon>
        <taxon>Lycopodiopsida</taxon>
        <taxon>Selaginellales</taxon>
        <taxon>Selaginellaceae</taxon>
        <taxon>Selaginella</taxon>
    </lineage>
</organism>
<dbReference type="Pfam" id="PF00270">
    <property type="entry name" value="DEAD"/>
    <property type="match status" value="1"/>
</dbReference>
<dbReference type="InterPro" id="IPR005034">
    <property type="entry name" value="Dicer_dimerisation"/>
</dbReference>
<proteinExistence type="inferred from homology"/>
<dbReference type="PANTHER" id="PTHR14950:SF46">
    <property type="entry name" value="ENDORIBONUCLEASE DICER HOMOLOG 3"/>
    <property type="match status" value="1"/>
</dbReference>
<dbReference type="OMA" id="HDANTEQ"/>
<dbReference type="InterPro" id="IPR011545">
    <property type="entry name" value="DEAD/DEAH_box_helicase_dom"/>
</dbReference>
<dbReference type="InterPro" id="IPR000999">
    <property type="entry name" value="RNase_III_dom"/>
</dbReference>
<feature type="non-terminal residue" evidence="17">
    <location>
        <position position="1"/>
    </location>
</feature>
<keyword evidence="7" id="KW-0378">Hydrolase</keyword>
<comment type="cofactor">
    <cofactor evidence="2">
        <name>Mg(2+)</name>
        <dbReference type="ChEBI" id="CHEBI:18420"/>
    </cofactor>
</comment>
<dbReference type="Gene3D" id="1.10.1520.10">
    <property type="entry name" value="Ribonuclease III domain"/>
    <property type="match status" value="2"/>
</dbReference>
<evidence type="ECO:0000256" key="2">
    <source>
        <dbReference type="ARBA" id="ARBA00001946"/>
    </source>
</evidence>
<evidence type="ECO:0000256" key="6">
    <source>
        <dbReference type="ARBA" id="ARBA00022759"/>
    </source>
</evidence>
<evidence type="ECO:0000256" key="12">
    <source>
        <dbReference type="PROSITE-ProRule" id="PRU00657"/>
    </source>
</evidence>
<feature type="domain" description="Helicase ATP-binding" evidence="14">
    <location>
        <begin position="6"/>
        <end position="165"/>
    </location>
</feature>
<evidence type="ECO:0000256" key="9">
    <source>
        <dbReference type="ARBA" id="ARBA00022840"/>
    </source>
</evidence>
<sequence length="1291" mass="144975">SYQLEVLEKVLKENTIVFLETGAGKTHIAAMLFNKLADRLSMPEEKRIGVFLTPTVALADQQANVISSSTRLKVGIYHGGQMDTWDVRKWSEEIDSHQVLVMTAQVLFNSLQLSAIRMEMIEVLIFDECHRAQNNHPYASVMKIYTITSRAELEEKVPTPFYRNLYYDKAHHCFKELRRCLTDLLDKVNVIVYLDENKKRSKFSNLYNAITSCLLDLGLWSAVLVKKLHFLAVLAVEVLLKIDPEGTKPSVENEDKNDEQRFLKEAYNILKSFVPGDSVSSISSPEDAKKAVNSGLITSKVKALLKILVRYRNVEPFRCMIFVERVVVTQVLARLLSTFKAIDFCRTGYIVGVTADGNTTKHVETVKAFKSGELNVLICTSVAEEGLDVQSCNCVVRFDICRTLRSFIQSRGRGRKRDATYMFLLERGNLEQESLLMELVNSEELMRAEALSRMSKTIEITPLIDADLDFFYTTSGACISTDGAVSFIYRYCSQLPGDRFYNPKPEIEVTKCESDNEELFSCTITFPPNAPLHVLTGLPKRNKQLAKKVACLEACRQLDALGALGERHPPEVREEKMASEGPGLGSTKLKELFPSIKSTTYQRQWITTSTDIVLHIYALIFHPEENGSTYTNFGLLFDAALDDDVGNIEVNLYLTKNRAVKAKLSSAGQRRVDSVQLAAAKAYQEIMFNGAFSRLVFREDKNDRTLATCLLSSTEKANELWSETYLLLPILDGSCDIDWNIVTRCADAAKLLPSLCSELNKTEVCMERPDTGLIYTASGPVSPGALQDAVVLTVHTGKLFSIVEVLEDLGAQSTFKENEESEPCTYEEFYLRKYVCMFFVLCHMYNAFSQILEARTSLRCQDGFSYEGLELLGDSVLKYAVTRKLYLLHSTMHEGELSDRRSHAICNSTLRKLAVAQDLPMYVRDEPFYPSCWVGAGMYRQRSRKCCCRLDNLVTKESSKPRPTDATYYVGKTCGQGHRWMCSKTTSDALEALIGAYAVGGGFDGALEFMKALQVDVDFDSGLIAASQHRPVPLDAVQFHMPALLSLEKELCYTFQNKALLLEAITHASTPDTVFCYQRLEFIGDAVLDFLVTRHLFTSHPGLSPGLLSDLRSASVNNDCLARVAVKHRLHSYLRHGSAELRAKITSFLDVLDRDPECSVMFGFKALSGPKALADIVESVAGAILVDSGFDFEKLWVVLKRLLSPFVTPATLSFHPVREFHELCSYKSWEFEWVQSSSGATAEILLKAGEQRFTEVSSIKNKKDARKDVAEKLLTMLKVNPLFQFLVDLTR</sequence>
<dbReference type="GO" id="GO:0030422">
    <property type="term" value="P:siRNA processing"/>
    <property type="evidence" value="ECO:0000318"/>
    <property type="project" value="GO_Central"/>
</dbReference>
<protein>
    <submittedName>
        <fullName evidence="17">Uncharacterized protein</fullName>
    </submittedName>
</protein>